<accession>K6Z4A9</accession>
<sequence length="503" mass="56978">MQKRLSTGLKNKLRAIAENQLAVIAALLLEASIQHFSSSSQSVAQFMWISGQLMLESLPLLLAHYFAFKSRAWRSLLIWSSGFVFYPLLSIALADFESWYANWSLLSVQGWLLILLASLGFGVSHLLAKRDNTKAMMFMSRLFSLNSVLLMLLIAWAILWAGIFASTDDPVRNQPIKAVISSDTLIVNFGSFVDYLWQFLVMGLLVLLLYWINRYVLIRRILARSGVFAYVAACFICIIVLTPFLASLVLVLPMNIPEWTFLPSEDYNIFSPVNFRFCFFILAVSAPIILAFERQQQDKALAEIAQRQSQTELQLLQQQVNPHFLFNTLNNLYALTLTGSKDAPTLVMQLANLLRYTVYEGQNNRVNLDQEIQYIQDFLALQAIRSGDKTQLTVHYPEQAQSWQIAPLLLIIIIENIFKHGVEPSQFSCSVSIDIKVSNGHLIMGCKNSLPEKNTKGKPGIGLENLKRRLALLYAGKHSLIGKVQNEEWHSELRLELEPCSLP</sequence>
<feature type="transmembrane region" description="Helical" evidence="1">
    <location>
        <begin position="43"/>
        <end position="64"/>
    </location>
</feature>
<comment type="caution">
    <text evidence="3">The sequence shown here is derived from an EMBL/GenBank/DDBJ whole genome shotgun (WGS) entry which is preliminary data.</text>
</comment>
<dbReference type="STRING" id="493475.GARC_1285"/>
<feature type="transmembrane region" description="Helical" evidence="1">
    <location>
        <begin position="273"/>
        <end position="292"/>
    </location>
</feature>
<feature type="transmembrane region" description="Helical" evidence="1">
    <location>
        <begin position="108"/>
        <end position="128"/>
    </location>
</feature>
<dbReference type="OrthoDB" id="2514702at2"/>
<dbReference type="GO" id="GO:0016020">
    <property type="term" value="C:membrane"/>
    <property type="evidence" value="ECO:0007669"/>
    <property type="project" value="InterPro"/>
</dbReference>
<reference evidence="3 4" key="1">
    <citation type="journal article" date="2017" name="Antonie Van Leeuwenhoek">
        <title>Rhizobium rhizosphaerae sp. nov., a novel species isolated from rice rhizosphere.</title>
        <authorList>
            <person name="Zhao J.J."/>
            <person name="Zhang J."/>
            <person name="Zhang R.J."/>
            <person name="Zhang C.W."/>
            <person name="Yin H.Q."/>
            <person name="Zhang X.X."/>
        </authorList>
    </citation>
    <scope>NUCLEOTIDE SEQUENCE [LARGE SCALE GENOMIC DNA]</scope>
    <source>
        <strain evidence="3 4">BSs20135</strain>
    </source>
</reference>
<gene>
    <name evidence="3" type="ORF">GARC_1285</name>
</gene>
<proteinExistence type="predicted"/>
<dbReference type="eggNOG" id="COG2972">
    <property type="taxonomic scope" value="Bacteria"/>
</dbReference>
<keyword evidence="1" id="KW-0472">Membrane</keyword>
<feature type="transmembrane region" description="Helical" evidence="1">
    <location>
        <begin position="195"/>
        <end position="216"/>
    </location>
</feature>
<feature type="transmembrane region" description="Helical" evidence="1">
    <location>
        <begin position="21"/>
        <end position="37"/>
    </location>
</feature>
<dbReference type="Pfam" id="PF06580">
    <property type="entry name" value="His_kinase"/>
    <property type="match status" value="1"/>
</dbReference>
<organism evidence="3 4">
    <name type="scientific">Paraglaciecola arctica BSs20135</name>
    <dbReference type="NCBI Taxonomy" id="493475"/>
    <lineage>
        <taxon>Bacteria</taxon>
        <taxon>Pseudomonadati</taxon>
        <taxon>Pseudomonadota</taxon>
        <taxon>Gammaproteobacteria</taxon>
        <taxon>Alteromonadales</taxon>
        <taxon>Alteromonadaceae</taxon>
        <taxon>Paraglaciecola</taxon>
    </lineage>
</organism>
<feature type="transmembrane region" description="Helical" evidence="1">
    <location>
        <begin position="148"/>
        <end position="165"/>
    </location>
</feature>
<feature type="transmembrane region" description="Helical" evidence="1">
    <location>
        <begin position="228"/>
        <end position="253"/>
    </location>
</feature>
<feature type="domain" description="Signal transduction histidine kinase internal region" evidence="2">
    <location>
        <begin position="312"/>
        <end position="389"/>
    </location>
</feature>
<keyword evidence="4" id="KW-1185">Reference proteome</keyword>
<dbReference type="GO" id="GO:0000155">
    <property type="term" value="F:phosphorelay sensor kinase activity"/>
    <property type="evidence" value="ECO:0007669"/>
    <property type="project" value="InterPro"/>
</dbReference>
<dbReference type="RefSeq" id="WP_007617928.1">
    <property type="nucleotide sequence ID" value="NZ_BAEO01000015.1"/>
</dbReference>
<dbReference type="EMBL" id="BAEO01000015">
    <property type="protein sequence ID" value="GAC18265.1"/>
    <property type="molecule type" value="Genomic_DNA"/>
</dbReference>
<protein>
    <recommendedName>
        <fullName evidence="2">Signal transduction histidine kinase internal region domain-containing protein</fullName>
    </recommendedName>
</protein>
<evidence type="ECO:0000259" key="2">
    <source>
        <dbReference type="Pfam" id="PF06580"/>
    </source>
</evidence>
<dbReference type="InterPro" id="IPR050640">
    <property type="entry name" value="Bact_2-comp_sensor_kinase"/>
</dbReference>
<evidence type="ECO:0000313" key="4">
    <source>
        <dbReference type="Proteomes" id="UP000006327"/>
    </source>
</evidence>
<keyword evidence="1" id="KW-1133">Transmembrane helix</keyword>
<evidence type="ECO:0000313" key="3">
    <source>
        <dbReference type="EMBL" id="GAC18265.1"/>
    </source>
</evidence>
<evidence type="ECO:0000256" key="1">
    <source>
        <dbReference type="SAM" id="Phobius"/>
    </source>
</evidence>
<keyword evidence="1" id="KW-0812">Transmembrane</keyword>
<dbReference type="InterPro" id="IPR010559">
    <property type="entry name" value="Sig_transdc_His_kin_internal"/>
</dbReference>
<feature type="transmembrane region" description="Helical" evidence="1">
    <location>
        <begin position="76"/>
        <end position="96"/>
    </location>
</feature>
<dbReference type="Proteomes" id="UP000006327">
    <property type="component" value="Unassembled WGS sequence"/>
</dbReference>
<dbReference type="PANTHER" id="PTHR34220">
    <property type="entry name" value="SENSOR HISTIDINE KINASE YPDA"/>
    <property type="match status" value="1"/>
</dbReference>
<dbReference type="AlphaFoldDB" id="K6Z4A9"/>
<dbReference type="PANTHER" id="PTHR34220:SF7">
    <property type="entry name" value="SENSOR HISTIDINE KINASE YPDA"/>
    <property type="match status" value="1"/>
</dbReference>
<name>K6Z4A9_9ALTE</name>